<keyword evidence="2" id="KW-1185">Reference proteome</keyword>
<evidence type="ECO:0000313" key="2">
    <source>
        <dbReference type="Proteomes" id="UP000824890"/>
    </source>
</evidence>
<dbReference type="Proteomes" id="UP000824890">
    <property type="component" value="Unassembled WGS sequence"/>
</dbReference>
<proteinExistence type="predicted"/>
<reference evidence="1 2" key="1">
    <citation type="submission" date="2021-05" db="EMBL/GenBank/DDBJ databases">
        <title>Genome Assembly of Synthetic Allotetraploid Brassica napus Reveals Homoeologous Exchanges between Subgenomes.</title>
        <authorList>
            <person name="Davis J.T."/>
        </authorList>
    </citation>
    <scope>NUCLEOTIDE SEQUENCE [LARGE SCALE GENOMIC DNA]</scope>
    <source>
        <strain evidence="2">cv. Da-Ae</strain>
        <tissue evidence="1">Seedling</tissue>
    </source>
</reference>
<feature type="non-terminal residue" evidence="1">
    <location>
        <position position="1"/>
    </location>
</feature>
<sequence>ILPELIDHILMLRPSLTSAPDSTVWTQTKNDLRSPSHSTTSGYHFQHLSLDLLGPLYLARNGKAFNRSYQSQSARKLPLACSLTQQQIPLFTINTQRGTKNTKSLASPGSAPPLIQPRYLEAPPFKARWLLFSWRRHLR</sequence>
<comment type="caution">
    <text evidence="1">The sequence shown here is derived from an EMBL/GenBank/DDBJ whole genome shotgun (WGS) entry which is preliminary data.</text>
</comment>
<organism evidence="1 2">
    <name type="scientific">Brassica napus</name>
    <name type="common">Rape</name>
    <dbReference type="NCBI Taxonomy" id="3708"/>
    <lineage>
        <taxon>Eukaryota</taxon>
        <taxon>Viridiplantae</taxon>
        <taxon>Streptophyta</taxon>
        <taxon>Embryophyta</taxon>
        <taxon>Tracheophyta</taxon>
        <taxon>Spermatophyta</taxon>
        <taxon>Magnoliopsida</taxon>
        <taxon>eudicotyledons</taxon>
        <taxon>Gunneridae</taxon>
        <taxon>Pentapetalae</taxon>
        <taxon>rosids</taxon>
        <taxon>malvids</taxon>
        <taxon>Brassicales</taxon>
        <taxon>Brassicaceae</taxon>
        <taxon>Brassiceae</taxon>
        <taxon>Brassica</taxon>
    </lineage>
</organism>
<name>A0ABQ7Z5V8_BRANA</name>
<dbReference type="EMBL" id="JAGKQM010000016">
    <property type="protein sequence ID" value="KAH0875514.1"/>
    <property type="molecule type" value="Genomic_DNA"/>
</dbReference>
<accession>A0ABQ7Z5V8</accession>
<protein>
    <submittedName>
        <fullName evidence="1">Uncharacterized protein</fullName>
    </submittedName>
</protein>
<evidence type="ECO:0000313" key="1">
    <source>
        <dbReference type="EMBL" id="KAH0875514.1"/>
    </source>
</evidence>
<gene>
    <name evidence="1" type="ORF">HID58_072876</name>
</gene>